<feature type="region of interest" description="Disordered" evidence="1">
    <location>
        <begin position="90"/>
        <end position="129"/>
    </location>
</feature>
<feature type="compositionally biased region" description="Basic and acidic residues" evidence="1">
    <location>
        <begin position="16"/>
        <end position="30"/>
    </location>
</feature>
<accession>A0A0N4ZSF6</accession>
<protein>
    <submittedName>
        <fullName evidence="3">Formin-J</fullName>
    </submittedName>
</protein>
<proteinExistence type="predicted"/>
<keyword evidence="2" id="KW-1185">Reference proteome</keyword>
<organism evidence="2 3">
    <name type="scientific">Parastrongyloides trichosuri</name>
    <name type="common">Possum-specific nematode worm</name>
    <dbReference type="NCBI Taxonomy" id="131310"/>
    <lineage>
        <taxon>Eukaryota</taxon>
        <taxon>Metazoa</taxon>
        <taxon>Ecdysozoa</taxon>
        <taxon>Nematoda</taxon>
        <taxon>Chromadorea</taxon>
        <taxon>Rhabditida</taxon>
        <taxon>Tylenchina</taxon>
        <taxon>Panagrolaimomorpha</taxon>
        <taxon>Strongyloidoidea</taxon>
        <taxon>Strongyloididae</taxon>
        <taxon>Parastrongyloides</taxon>
    </lineage>
</organism>
<evidence type="ECO:0000313" key="3">
    <source>
        <dbReference type="WBParaSite" id="PTRK_0001143600.1"/>
    </source>
</evidence>
<dbReference type="Proteomes" id="UP000038045">
    <property type="component" value="Unplaced"/>
</dbReference>
<sequence length="629" mass="72886">MASTFMKMFRSKKHNKENDVSFARNRESRCSTKSNSGWDDSKYKFEDGGVYVGDMDVTKASYAYSVPTAPKMTKGPRSCPGAPMYTIDERQSIRESKKKNRQNLYVNESYYEGKKQNKKHDNDRLNHSSIMNNSLMSHSTHNKRNHHVLNNSNLNAFNHTSEYGSAGPSPMPMYYRNEYKPSEMQTNYRYREERESLNYTDNDSTDNDDNVSYLVKHYETEIKKLKKKIKEDRKKYEIQLCKNQGDIETYKTLYEQYRKAVAREHRRYTLESDKARELKRLLSNAHSRILELELKLKTHDNIFHDKYSQINHSHTDESTAPIGAGEALCMLTDSNADILNNLAKKNNQNSKISFNDFVSFPDGQADDVCDEVKNFRLIDTESNCNYEQARDCPRTNSVLSIGIHPSPLEPYIGESVCSKIDEEYCSLAGDEIINDQRTINVAPLAQMEKFSDCVSVSKVEEEKNDEKSEEEKTESDSLENVIRQIKPQPSPLRRSFSDSDLRTRVEDDILIENLPLPSIEEFDEDCREIKPPIPPKPSHLSKCKTKAPMEMYTCSTDDEADSRALIERQLRKRGDRIKFLPPRRTINQKLYRHFGKHERKALESFEYLQDVSTDVSGMQSSPDYLSPYL</sequence>
<dbReference type="AlphaFoldDB" id="A0A0N4ZSF6"/>
<feature type="region of interest" description="Disordered" evidence="1">
    <location>
        <begin position="459"/>
        <end position="499"/>
    </location>
</feature>
<feature type="compositionally biased region" description="Basic and acidic residues" evidence="1">
    <location>
        <begin position="111"/>
        <end position="126"/>
    </location>
</feature>
<evidence type="ECO:0000313" key="2">
    <source>
        <dbReference type="Proteomes" id="UP000038045"/>
    </source>
</evidence>
<feature type="region of interest" description="Disordered" evidence="1">
    <location>
        <begin position="1"/>
        <end position="36"/>
    </location>
</feature>
<feature type="compositionally biased region" description="Basic and acidic residues" evidence="1">
    <location>
        <begin position="459"/>
        <end position="470"/>
    </location>
</feature>
<dbReference type="WBParaSite" id="PTRK_0001143600.1">
    <property type="protein sequence ID" value="PTRK_0001143600.1"/>
    <property type="gene ID" value="PTRK_0001143600"/>
</dbReference>
<name>A0A0N4ZSF6_PARTI</name>
<reference evidence="3" key="1">
    <citation type="submission" date="2017-02" db="UniProtKB">
        <authorList>
            <consortium name="WormBaseParasite"/>
        </authorList>
    </citation>
    <scope>IDENTIFICATION</scope>
</reference>
<evidence type="ECO:0000256" key="1">
    <source>
        <dbReference type="SAM" id="MobiDB-lite"/>
    </source>
</evidence>